<dbReference type="GO" id="GO:0006281">
    <property type="term" value="P:DNA repair"/>
    <property type="evidence" value="ECO:0007669"/>
    <property type="project" value="UniProtKB-KW"/>
</dbReference>
<dbReference type="InterPro" id="IPR013839">
    <property type="entry name" value="DNAligase_adenylation"/>
</dbReference>
<dbReference type="GO" id="GO:0003677">
    <property type="term" value="F:DNA binding"/>
    <property type="evidence" value="ECO:0007669"/>
    <property type="project" value="InterPro"/>
</dbReference>
<feature type="binding site" evidence="14">
    <location>
        <position position="171"/>
    </location>
    <ligand>
        <name>NAD(+)</name>
        <dbReference type="ChEBI" id="CHEBI:57540"/>
    </ligand>
</feature>
<dbReference type="InterPro" id="IPR036420">
    <property type="entry name" value="BRCT_dom_sf"/>
</dbReference>
<feature type="domain" description="BRCT" evidence="15">
    <location>
        <begin position="585"/>
        <end position="662"/>
    </location>
</feature>
<dbReference type="SUPFAM" id="SSF52113">
    <property type="entry name" value="BRCT domain"/>
    <property type="match status" value="1"/>
</dbReference>
<dbReference type="FunFam" id="2.40.50.140:FF:000012">
    <property type="entry name" value="DNA ligase"/>
    <property type="match status" value="1"/>
</dbReference>
<proteinExistence type="inferred from homology"/>
<dbReference type="PROSITE" id="PS01056">
    <property type="entry name" value="DNA_LIGASE_N2"/>
    <property type="match status" value="1"/>
</dbReference>
<dbReference type="InterPro" id="IPR041663">
    <property type="entry name" value="DisA/LigA_HHH"/>
</dbReference>
<dbReference type="Pfam" id="PF12826">
    <property type="entry name" value="HHH_2"/>
    <property type="match status" value="1"/>
</dbReference>
<keyword evidence="7 14" id="KW-0227">DNA damage</keyword>
<comment type="caution">
    <text evidence="16">The sequence shown here is derived from an EMBL/GenBank/DDBJ whole genome shotgun (WGS) entry which is preliminary data.</text>
</comment>
<comment type="caution">
    <text evidence="14">Lacks conserved residue(s) required for the propagation of feature annotation.</text>
</comment>
<protein>
    <recommendedName>
        <fullName evidence="3 14">DNA ligase</fullName>
        <ecNumber evidence="2 14">6.5.1.2</ecNumber>
    </recommendedName>
    <alternativeName>
        <fullName evidence="14">Polydeoxyribonucleotide synthase [NAD(+)]</fullName>
    </alternativeName>
</protein>
<dbReference type="STRING" id="1802439.A2589_03235"/>
<evidence type="ECO:0000256" key="3">
    <source>
        <dbReference type="ARBA" id="ARBA00013308"/>
    </source>
</evidence>
<dbReference type="Gene3D" id="3.40.50.10190">
    <property type="entry name" value="BRCT domain"/>
    <property type="match status" value="1"/>
</dbReference>
<dbReference type="CDD" id="cd17748">
    <property type="entry name" value="BRCT_DNA_ligase_like"/>
    <property type="match status" value="1"/>
</dbReference>
<feature type="binding site" evidence="14">
    <location>
        <position position="114"/>
    </location>
    <ligand>
        <name>NAD(+)</name>
        <dbReference type="ChEBI" id="CHEBI:57540"/>
    </ligand>
</feature>
<keyword evidence="5 14" id="KW-0235">DNA replication</keyword>
<name>A0A1G2QH86_9BACT</name>
<evidence type="ECO:0000256" key="2">
    <source>
        <dbReference type="ARBA" id="ARBA00012722"/>
    </source>
</evidence>
<dbReference type="AlphaFoldDB" id="A0A1G2QH86"/>
<dbReference type="InterPro" id="IPR001679">
    <property type="entry name" value="DNA_ligase"/>
</dbReference>
<keyword evidence="4 14" id="KW-0436">Ligase</keyword>
<accession>A0A1G2QH86</accession>
<dbReference type="NCBIfam" id="TIGR00575">
    <property type="entry name" value="dnlj"/>
    <property type="match status" value="1"/>
</dbReference>
<evidence type="ECO:0000256" key="9">
    <source>
        <dbReference type="ARBA" id="ARBA00022842"/>
    </source>
</evidence>
<sequence length="662" mass="73404">MTKKEAKQRLAQLRVLIDRERYLYHVEDRGELSEAALDSLKKELTNLESHWPDLVTSDSPSQRVAGEPLEKFEKVVHAVRQWSFDDAFSEEDIRAFETRVIKNLGGERPTYTCELKIDGLKIVLTYNQGRLATAATRGNGLVGENVTANVRTIESVPLVLEQPQDVVVEGEVWLGRQDFDRLNKEQAQAGKPLYANPRNVAAGTIRQLDPQVVAGRKLATFIYDLAAANFTPPVTQFEELVLLKKLGFKVNEHFARCADIDEVIAYWRQWEHQKDQLPYSVDGVVVKVNERQFQDRLGYTGKSPRFGIAFKFAAEQATTVVEDIVLQVGRTGVVTPVASLRPVLVAGSTVSRATLHNEDEIRRLDVRVGDTVVLHKAGDVIPDIIKVLPELRPKGARPFVFPSELPEIGPIGRRPGEAAYRALNRNSATQHRRRLYHFASKIAFDIEGLGPKAVDLLLDEHLVATWPDFFTLKIGDLVNLPRLGEKSAANLMVAIDKARAVSLSRLLVGLSMDHVGEETARILAEHFGTLAKIKKATVGELEAISGIGQVVAEAIFNWFRDEHNLNELTRLERELRVIKPDQKKPASTPLAGVTLVFSGSLSELTRAEAKDLARQAGAVVTSSVSAKTDYLVAGAEPGSKYDEAVSLGVKILSETEFRQMAK</sequence>
<dbReference type="Gene3D" id="3.30.470.30">
    <property type="entry name" value="DNA ligase/mRNA capping enzyme"/>
    <property type="match status" value="1"/>
</dbReference>
<dbReference type="GO" id="GO:0006260">
    <property type="term" value="P:DNA replication"/>
    <property type="evidence" value="ECO:0007669"/>
    <property type="project" value="UniProtKB-KW"/>
</dbReference>
<comment type="cofactor">
    <cofactor evidence="14">
        <name>Mg(2+)</name>
        <dbReference type="ChEBI" id="CHEBI:18420"/>
    </cofactor>
    <cofactor evidence="14">
        <name>Mn(2+)</name>
        <dbReference type="ChEBI" id="CHEBI:29035"/>
    </cofactor>
</comment>
<reference evidence="16 17" key="1">
    <citation type="journal article" date="2016" name="Nat. Commun.">
        <title>Thousands of microbial genomes shed light on interconnected biogeochemical processes in an aquifer system.</title>
        <authorList>
            <person name="Anantharaman K."/>
            <person name="Brown C.T."/>
            <person name="Hug L.A."/>
            <person name="Sharon I."/>
            <person name="Castelle C.J."/>
            <person name="Probst A.J."/>
            <person name="Thomas B.C."/>
            <person name="Singh A."/>
            <person name="Wilkins M.J."/>
            <person name="Karaoz U."/>
            <person name="Brodie E.L."/>
            <person name="Williams K.H."/>
            <person name="Hubbard S.S."/>
            <person name="Banfield J.F."/>
        </authorList>
    </citation>
    <scope>NUCLEOTIDE SEQUENCE [LARGE SCALE GENOMIC DNA]</scope>
</reference>
<dbReference type="EMBL" id="MHTK01000005">
    <property type="protein sequence ID" value="OHA59827.1"/>
    <property type="molecule type" value="Genomic_DNA"/>
</dbReference>
<feature type="binding site" evidence="14">
    <location>
        <position position="311"/>
    </location>
    <ligand>
        <name>NAD(+)</name>
        <dbReference type="ChEBI" id="CHEBI:57540"/>
    </ligand>
</feature>
<dbReference type="Proteomes" id="UP000177838">
    <property type="component" value="Unassembled WGS sequence"/>
</dbReference>
<dbReference type="Pfam" id="PF14520">
    <property type="entry name" value="HHH_5"/>
    <property type="match status" value="1"/>
</dbReference>
<evidence type="ECO:0000256" key="5">
    <source>
        <dbReference type="ARBA" id="ARBA00022705"/>
    </source>
</evidence>
<comment type="catalytic activity">
    <reaction evidence="12 14">
        <text>NAD(+) + (deoxyribonucleotide)n-3'-hydroxyl + 5'-phospho-(deoxyribonucleotide)m = (deoxyribonucleotide)n+m + AMP + beta-nicotinamide D-nucleotide.</text>
        <dbReference type="EC" id="6.5.1.2"/>
    </reaction>
</comment>
<keyword evidence="8 14" id="KW-0862">Zinc</keyword>
<feature type="binding site" evidence="14">
    <location>
        <begin position="83"/>
        <end position="84"/>
    </location>
    <ligand>
        <name>NAD(+)</name>
        <dbReference type="ChEBI" id="CHEBI:57540"/>
    </ligand>
</feature>
<dbReference type="Gene3D" id="2.40.50.140">
    <property type="entry name" value="Nucleic acid-binding proteins"/>
    <property type="match status" value="1"/>
</dbReference>
<feature type="binding site" evidence="14">
    <location>
        <position position="287"/>
    </location>
    <ligand>
        <name>NAD(+)</name>
        <dbReference type="ChEBI" id="CHEBI:57540"/>
    </ligand>
</feature>
<evidence type="ECO:0000256" key="7">
    <source>
        <dbReference type="ARBA" id="ARBA00022763"/>
    </source>
</evidence>
<dbReference type="PANTHER" id="PTHR23389">
    <property type="entry name" value="CHROMOSOME TRANSMISSION FIDELITY FACTOR 18"/>
    <property type="match status" value="1"/>
</dbReference>
<dbReference type="PANTHER" id="PTHR23389:SF9">
    <property type="entry name" value="DNA LIGASE"/>
    <property type="match status" value="1"/>
</dbReference>
<keyword evidence="9 14" id="KW-0460">Magnesium</keyword>
<dbReference type="EC" id="6.5.1.2" evidence="2 14"/>
<evidence type="ECO:0000256" key="8">
    <source>
        <dbReference type="ARBA" id="ARBA00022833"/>
    </source>
</evidence>
<dbReference type="GO" id="GO:0005829">
    <property type="term" value="C:cytosol"/>
    <property type="evidence" value="ECO:0007669"/>
    <property type="project" value="TreeGrafter"/>
</dbReference>
<dbReference type="SUPFAM" id="SSF50249">
    <property type="entry name" value="Nucleic acid-binding proteins"/>
    <property type="match status" value="1"/>
</dbReference>
<keyword evidence="11 14" id="KW-0234">DNA repair</keyword>
<dbReference type="InterPro" id="IPR013840">
    <property type="entry name" value="DNAligase_N"/>
</dbReference>
<comment type="function">
    <text evidence="1 14">DNA ligase that catalyzes the formation of phosphodiester linkages between 5'-phosphoryl and 3'-hydroxyl groups in double-stranded DNA using NAD as a coenzyme and as the energy source for the reaction. It is essential for DNA replication and repair of damaged DNA.</text>
</comment>
<dbReference type="Pfam" id="PF00533">
    <property type="entry name" value="BRCT"/>
    <property type="match status" value="1"/>
</dbReference>
<dbReference type="InterPro" id="IPR010994">
    <property type="entry name" value="RuvA_2-like"/>
</dbReference>
<dbReference type="PROSITE" id="PS50172">
    <property type="entry name" value="BRCT"/>
    <property type="match status" value="1"/>
</dbReference>
<keyword evidence="10 14" id="KW-0520">NAD</keyword>
<dbReference type="SMART" id="SM00292">
    <property type="entry name" value="BRCT"/>
    <property type="match status" value="1"/>
</dbReference>
<dbReference type="InterPro" id="IPR003583">
    <property type="entry name" value="Hlx-hairpin-Hlx_DNA-bd_motif"/>
</dbReference>
<evidence type="ECO:0000256" key="13">
    <source>
        <dbReference type="ARBA" id="ARBA00060881"/>
    </source>
</evidence>
<keyword evidence="14" id="KW-0464">Manganese</keyword>
<dbReference type="PIRSF" id="PIRSF001604">
    <property type="entry name" value="LigA"/>
    <property type="match status" value="1"/>
</dbReference>
<dbReference type="Pfam" id="PF03120">
    <property type="entry name" value="OB_DNA_ligase"/>
    <property type="match status" value="1"/>
</dbReference>
<dbReference type="InterPro" id="IPR004150">
    <property type="entry name" value="NAD_DNA_ligase_OB"/>
</dbReference>
<comment type="similarity">
    <text evidence="13 14">Belongs to the NAD-dependent DNA ligase family. LigA subfamily.</text>
</comment>
<evidence type="ECO:0000256" key="11">
    <source>
        <dbReference type="ARBA" id="ARBA00023204"/>
    </source>
</evidence>
<feature type="binding site" evidence="14">
    <location>
        <position position="137"/>
    </location>
    <ligand>
        <name>NAD(+)</name>
        <dbReference type="ChEBI" id="CHEBI:57540"/>
    </ligand>
</feature>
<dbReference type="InterPro" id="IPR012340">
    <property type="entry name" value="NA-bd_OB-fold"/>
</dbReference>
<evidence type="ECO:0000256" key="1">
    <source>
        <dbReference type="ARBA" id="ARBA00004067"/>
    </source>
</evidence>
<dbReference type="GO" id="GO:0046872">
    <property type="term" value="F:metal ion binding"/>
    <property type="evidence" value="ECO:0007669"/>
    <property type="project" value="UniProtKB-KW"/>
</dbReference>
<organism evidence="16 17">
    <name type="scientific">Candidatus Vogelbacteria bacterium RIFOXYD1_FULL_46_19</name>
    <dbReference type="NCBI Taxonomy" id="1802439"/>
    <lineage>
        <taxon>Bacteria</taxon>
        <taxon>Candidatus Vogeliibacteriota</taxon>
    </lineage>
</organism>
<dbReference type="GO" id="GO:0003911">
    <property type="term" value="F:DNA ligase (NAD+) activity"/>
    <property type="evidence" value="ECO:0007669"/>
    <property type="project" value="UniProtKB-UniRule"/>
</dbReference>
<gene>
    <name evidence="14" type="primary">ligA</name>
    <name evidence="16" type="ORF">A2589_03235</name>
</gene>
<dbReference type="InterPro" id="IPR001357">
    <property type="entry name" value="BRCT_dom"/>
</dbReference>
<evidence type="ECO:0000256" key="12">
    <source>
        <dbReference type="ARBA" id="ARBA00034005"/>
    </source>
</evidence>
<evidence type="ECO:0000256" key="6">
    <source>
        <dbReference type="ARBA" id="ARBA00022723"/>
    </source>
</evidence>
<evidence type="ECO:0000259" key="15">
    <source>
        <dbReference type="PROSITE" id="PS50172"/>
    </source>
</evidence>
<dbReference type="Gene3D" id="1.10.150.20">
    <property type="entry name" value="5' to 3' exonuclease, C-terminal subdomain"/>
    <property type="match status" value="2"/>
</dbReference>
<dbReference type="CDD" id="cd00114">
    <property type="entry name" value="LIGANc"/>
    <property type="match status" value="1"/>
</dbReference>
<dbReference type="FunFam" id="1.10.150.20:FF:000006">
    <property type="entry name" value="DNA ligase"/>
    <property type="match status" value="1"/>
</dbReference>
<dbReference type="SUPFAM" id="SSF56091">
    <property type="entry name" value="DNA ligase/mRNA capping enzyme, catalytic domain"/>
    <property type="match status" value="1"/>
</dbReference>
<evidence type="ECO:0000313" key="16">
    <source>
        <dbReference type="EMBL" id="OHA59827.1"/>
    </source>
</evidence>
<dbReference type="HAMAP" id="MF_01588">
    <property type="entry name" value="DNA_ligase_A"/>
    <property type="match status" value="1"/>
</dbReference>
<dbReference type="Gene3D" id="1.10.287.610">
    <property type="entry name" value="Helix hairpin bin"/>
    <property type="match status" value="1"/>
</dbReference>
<dbReference type="Pfam" id="PF01653">
    <property type="entry name" value="DNA_ligase_aden"/>
    <property type="match status" value="1"/>
</dbReference>
<dbReference type="InterPro" id="IPR033136">
    <property type="entry name" value="DNA_ligase_CS"/>
</dbReference>
<feature type="active site" description="N6-AMP-lysine intermediate" evidence="14">
    <location>
        <position position="116"/>
    </location>
</feature>
<dbReference type="SUPFAM" id="SSF47781">
    <property type="entry name" value="RuvA domain 2-like"/>
    <property type="match status" value="1"/>
</dbReference>
<keyword evidence="6 14" id="KW-0479">Metal-binding</keyword>
<dbReference type="SMART" id="SM00532">
    <property type="entry name" value="LIGANc"/>
    <property type="match status" value="1"/>
</dbReference>
<evidence type="ECO:0000256" key="4">
    <source>
        <dbReference type="ARBA" id="ARBA00022598"/>
    </source>
</evidence>
<evidence type="ECO:0000256" key="10">
    <source>
        <dbReference type="ARBA" id="ARBA00023027"/>
    </source>
</evidence>
<dbReference type="SMART" id="SM00278">
    <property type="entry name" value="HhH1"/>
    <property type="match status" value="3"/>
</dbReference>
<evidence type="ECO:0000256" key="14">
    <source>
        <dbReference type="HAMAP-Rule" id="MF_01588"/>
    </source>
</evidence>
<dbReference type="NCBIfam" id="NF005932">
    <property type="entry name" value="PRK07956.1"/>
    <property type="match status" value="1"/>
</dbReference>
<evidence type="ECO:0000313" key="17">
    <source>
        <dbReference type="Proteomes" id="UP000177838"/>
    </source>
</evidence>